<gene>
    <name evidence="1" type="ORF">QAD02_011290</name>
</gene>
<sequence length="279" mass="32447">MSIINVREAAKKLYYFKKPSRWDKGIGAELPEAYKKFWKEWKLTEPTPVHYQPLDFKYKLAHDGATVVPVQNTPIPLKYPKELDDGIWGGEAVVQGFIKKQIRRRRVPKFFVPKLFETVVHSEILDKYMKTVVTRRTFTLIHEHLGFDHYILSTKACDLRSLLALKLKREMLIRLFDNTLYPDDPDKQSEIASIYIKYTNTCGYTREELDWYGLSYKEACSKYLRLKHASITPTPLKVTYRKELLDSLQKEKGGEGGTNSSWISKINPFGKSTSDKIEA</sequence>
<name>A0ACC2NW56_9HYME</name>
<proteinExistence type="predicted"/>
<comment type="caution">
    <text evidence="1">The sequence shown here is derived from an EMBL/GenBank/DDBJ whole genome shotgun (WGS) entry which is preliminary data.</text>
</comment>
<protein>
    <submittedName>
        <fullName evidence="1">Uncharacterized protein</fullName>
    </submittedName>
</protein>
<accession>A0ACC2NW56</accession>
<dbReference type="Proteomes" id="UP001239111">
    <property type="component" value="Chromosome 2"/>
</dbReference>
<reference evidence="1" key="1">
    <citation type="submission" date="2023-04" db="EMBL/GenBank/DDBJ databases">
        <title>A chromosome-level genome assembly of the parasitoid wasp Eretmocerus hayati.</title>
        <authorList>
            <person name="Zhong Y."/>
            <person name="Liu S."/>
            <person name="Liu Y."/>
        </authorList>
    </citation>
    <scope>NUCLEOTIDE SEQUENCE</scope>
    <source>
        <strain evidence="1">ZJU_SS_LIU_2023</strain>
    </source>
</reference>
<evidence type="ECO:0000313" key="1">
    <source>
        <dbReference type="EMBL" id="KAJ8675504.1"/>
    </source>
</evidence>
<keyword evidence="2" id="KW-1185">Reference proteome</keyword>
<organism evidence="1 2">
    <name type="scientific">Eretmocerus hayati</name>
    <dbReference type="NCBI Taxonomy" id="131215"/>
    <lineage>
        <taxon>Eukaryota</taxon>
        <taxon>Metazoa</taxon>
        <taxon>Ecdysozoa</taxon>
        <taxon>Arthropoda</taxon>
        <taxon>Hexapoda</taxon>
        <taxon>Insecta</taxon>
        <taxon>Pterygota</taxon>
        <taxon>Neoptera</taxon>
        <taxon>Endopterygota</taxon>
        <taxon>Hymenoptera</taxon>
        <taxon>Apocrita</taxon>
        <taxon>Proctotrupomorpha</taxon>
        <taxon>Chalcidoidea</taxon>
        <taxon>Aphelinidae</taxon>
        <taxon>Aphelininae</taxon>
        <taxon>Eretmocerus</taxon>
    </lineage>
</organism>
<dbReference type="EMBL" id="CM056742">
    <property type="protein sequence ID" value="KAJ8675504.1"/>
    <property type="molecule type" value="Genomic_DNA"/>
</dbReference>
<evidence type="ECO:0000313" key="2">
    <source>
        <dbReference type="Proteomes" id="UP001239111"/>
    </source>
</evidence>